<protein>
    <submittedName>
        <fullName evidence="2">Uncharacterized protein</fullName>
    </submittedName>
</protein>
<reference evidence="2" key="1">
    <citation type="submission" date="2019-08" db="EMBL/GenBank/DDBJ databases">
        <authorList>
            <person name="Kucharzyk K."/>
            <person name="Murdoch R.W."/>
            <person name="Higgins S."/>
            <person name="Loffler F."/>
        </authorList>
    </citation>
    <scope>NUCLEOTIDE SEQUENCE</scope>
</reference>
<dbReference type="AlphaFoldDB" id="A0A644YAD4"/>
<evidence type="ECO:0000313" key="2">
    <source>
        <dbReference type="EMBL" id="MPM25279.1"/>
    </source>
</evidence>
<organism evidence="2">
    <name type="scientific">bioreactor metagenome</name>
    <dbReference type="NCBI Taxonomy" id="1076179"/>
    <lineage>
        <taxon>unclassified sequences</taxon>
        <taxon>metagenomes</taxon>
        <taxon>ecological metagenomes</taxon>
    </lineage>
</organism>
<feature type="region of interest" description="Disordered" evidence="1">
    <location>
        <begin position="1"/>
        <end position="26"/>
    </location>
</feature>
<comment type="caution">
    <text evidence="2">The sequence shown here is derived from an EMBL/GenBank/DDBJ whole genome shotgun (WGS) entry which is preliminary data.</text>
</comment>
<sequence>MLAGAGRRFTPCPPTNKRSAEVATSSAHLLRRRQTLSELVLSSGERVSHRSCASGNSLCSCERMLAGAGRGCAGCPPTNESSAEVTISYARLLRRGQPLRELVPSSGERRKWLLRPLLSSGEGMLAEGRSVAGGRTSVKPPWSEVMIFLGVFLRQGTPLQEETVSSDERDAHRKTDCAREINSCEGMFAGRECVAGGGNLAKPRLSEVMIFLGIFLRQRRSSPEERVSAMKQAPCYEHILSFQTIIDLVR</sequence>
<name>A0A644YAD4_9ZZZZ</name>
<proteinExistence type="predicted"/>
<accession>A0A644YAD4</accession>
<evidence type="ECO:0000256" key="1">
    <source>
        <dbReference type="SAM" id="MobiDB-lite"/>
    </source>
</evidence>
<gene>
    <name evidence="2" type="ORF">SDC9_71769</name>
</gene>
<dbReference type="EMBL" id="VSSQ01004459">
    <property type="protein sequence ID" value="MPM25279.1"/>
    <property type="molecule type" value="Genomic_DNA"/>
</dbReference>